<dbReference type="GO" id="GO:0000725">
    <property type="term" value="P:recombinational repair"/>
    <property type="evidence" value="ECO:0007669"/>
    <property type="project" value="TreeGrafter"/>
</dbReference>
<dbReference type="GO" id="GO:0005524">
    <property type="term" value="F:ATP binding"/>
    <property type="evidence" value="ECO:0007669"/>
    <property type="project" value="UniProtKB-UniRule"/>
</dbReference>
<dbReference type="CDD" id="cd18807">
    <property type="entry name" value="SF1_C_UvrD"/>
    <property type="match status" value="1"/>
</dbReference>
<dbReference type="InterPro" id="IPR013986">
    <property type="entry name" value="DExx_box_DNA_helicase_dom_sf"/>
</dbReference>
<name>A0A3M3LPZ8_PSECA</name>
<comment type="similarity">
    <text evidence="1">Belongs to the helicase family. UvrD subfamily.</text>
</comment>
<dbReference type="GO" id="GO:0016887">
    <property type="term" value="F:ATP hydrolysis activity"/>
    <property type="evidence" value="ECO:0007669"/>
    <property type="project" value="RHEA"/>
</dbReference>
<organism evidence="13 14">
    <name type="scientific">Pseudomonas cannabina</name>
    <dbReference type="NCBI Taxonomy" id="86840"/>
    <lineage>
        <taxon>Bacteria</taxon>
        <taxon>Pseudomonadati</taxon>
        <taxon>Pseudomonadota</taxon>
        <taxon>Gammaproteobacteria</taxon>
        <taxon>Pseudomonadales</taxon>
        <taxon>Pseudomonadaceae</taxon>
        <taxon>Pseudomonas</taxon>
    </lineage>
</organism>
<dbReference type="Gene3D" id="3.40.50.300">
    <property type="entry name" value="P-loop containing nucleotide triphosphate hydrolases"/>
    <property type="match status" value="2"/>
</dbReference>
<evidence type="ECO:0000256" key="9">
    <source>
        <dbReference type="ARBA" id="ARBA00048988"/>
    </source>
</evidence>
<dbReference type="InterPro" id="IPR014016">
    <property type="entry name" value="UvrD-like_ATP-bd"/>
</dbReference>
<keyword evidence="6" id="KW-0413">Isomerase</keyword>
<dbReference type="PANTHER" id="PTHR11070">
    <property type="entry name" value="UVRD / RECB / PCRA DNA HELICASE FAMILY MEMBER"/>
    <property type="match status" value="1"/>
</dbReference>
<evidence type="ECO:0000259" key="11">
    <source>
        <dbReference type="PROSITE" id="PS51198"/>
    </source>
</evidence>
<evidence type="ECO:0000256" key="10">
    <source>
        <dbReference type="PROSITE-ProRule" id="PRU00560"/>
    </source>
</evidence>
<dbReference type="Proteomes" id="UP000281372">
    <property type="component" value="Unassembled WGS sequence"/>
</dbReference>
<dbReference type="RefSeq" id="WP_122377741.1">
    <property type="nucleotide sequence ID" value="NZ_RBOW01000228.1"/>
</dbReference>
<dbReference type="Gene3D" id="1.10.486.10">
    <property type="entry name" value="PCRA, domain 4"/>
    <property type="match status" value="1"/>
</dbReference>
<evidence type="ECO:0000256" key="7">
    <source>
        <dbReference type="ARBA" id="ARBA00034617"/>
    </source>
</evidence>
<keyword evidence="4 10" id="KW-0347">Helicase</keyword>
<evidence type="ECO:0000256" key="2">
    <source>
        <dbReference type="ARBA" id="ARBA00022741"/>
    </source>
</evidence>
<feature type="domain" description="UvrD-like helicase ATP-binding" evidence="11">
    <location>
        <begin position="2"/>
        <end position="298"/>
    </location>
</feature>
<evidence type="ECO:0000256" key="6">
    <source>
        <dbReference type="ARBA" id="ARBA00023235"/>
    </source>
</evidence>
<evidence type="ECO:0000256" key="8">
    <source>
        <dbReference type="ARBA" id="ARBA00034808"/>
    </source>
</evidence>
<dbReference type="Gene3D" id="1.10.10.160">
    <property type="match status" value="1"/>
</dbReference>
<keyword evidence="5 10" id="KW-0067">ATP-binding</keyword>
<dbReference type="EMBL" id="RBOW01000228">
    <property type="protein sequence ID" value="RMN37400.1"/>
    <property type="molecule type" value="Genomic_DNA"/>
</dbReference>
<dbReference type="CDD" id="cd17932">
    <property type="entry name" value="DEXQc_UvrD"/>
    <property type="match status" value="1"/>
</dbReference>
<evidence type="ECO:0000259" key="12">
    <source>
        <dbReference type="PROSITE" id="PS51217"/>
    </source>
</evidence>
<dbReference type="GO" id="GO:0003677">
    <property type="term" value="F:DNA binding"/>
    <property type="evidence" value="ECO:0007669"/>
    <property type="project" value="UniProtKB-KW"/>
</dbReference>
<keyword evidence="3 10" id="KW-0378">Hydrolase</keyword>
<gene>
    <name evidence="13" type="ORF">ALQ64_01959</name>
</gene>
<evidence type="ECO:0000313" key="13">
    <source>
        <dbReference type="EMBL" id="RMN37400.1"/>
    </source>
</evidence>
<dbReference type="InterPro" id="IPR014017">
    <property type="entry name" value="DNA_helicase_UvrD-like_C"/>
</dbReference>
<comment type="catalytic activity">
    <reaction evidence="9">
        <text>ATP + H2O = ADP + phosphate + H(+)</text>
        <dbReference type="Rhea" id="RHEA:13065"/>
        <dbReference type="ChEBI" id="CHEBI:15377"/>
        <dbReference type="ChEBI" id="CHEBI:15378"/>
        <dbReference type="ChEBI" id="CHEBI:30616"/>
        <dbReference type="ChEBI" id="CHEBI:43474"/>
        <dbReference type="ChEBI" id="CHEBI:456216"/>
        <dbReference type="EC" id="5.6.2.4"/>
    </reaction>
</comment>
<evidence type="ECO:0000256" key="4">
    <source>
        <dbReference type="ARBA" id="ARBA00022806"/>
    </source>
</evidence>
<dbReference type="PROSITE" id="PS51217">
    <property type="entry name" value="UVRD_HELICASE_CTER"/>
    <property type="match status" value="1"/>
</dbReference>
<sequence length="687" mass="77682">MALNEQQFKIVDLPLNASALVLAGAGSGKTTVVASRAVKLSGLLLPGQTLQLLTFANKAAKEMKERVKRLGNADLSKIRFDTFHSFGIRLLKDDPMGFKLTEGFTLLNDSDVKRSVRGYAKQFGLKKDLSSSDRKRLDPMSWLNTWSLARQAGFDVSNPKNREELLKRLISAHNLVDSEPAMVWMTLASFEKNKRSSNAVDFDDLIYLPLLRLARDEIYRDKVRSSIGYILVDEVQDTNRIQYELIKQVALGHCGVTAVGDDDQSIYGWRGAEVSNLRRFLVQFQAEELKLERNYRSTRSIVDRSVELIKHNQNRLNKEPFSESLQGTPVELSLFDDHRGMADAIAAALKSRIESGVAPSEMAVLYRTNRMALLLEQSLRRWNIPYHVVGGMSLFDRTEVTAVTSAIRLATNPRDIHALKTIADYIDGLGPGSVYNLAEWLEEEPSRSLCELPKSIPGISEKRLSAFSEFYGDLLDQALLSRTATEFVSWVTEGPMAVLDREKDEQIRARKEIHLESLAGDIQQELQDRLNLEPKLTWRDIVIEVALRDARQSESEEGQVTLSTIHRSKGLEWPTVFIAGASEGLMPLDSRVDLNSDEAGFNHIEEERRLAFVATTRAKDHCHFFHANRYFFPGGNDDREYEPSRFLTEMGLNVHPVVVVTDRNNDNEDFDFQKLSNDFARLRLGGM</sequence>
<evidence type="ECO:0000256" key="1">
    <source>
        <dbReference type="ARBA" id="ARBA00009922"/>
    </source>
</evidence>
<dbReference type="AlphaFoldDB" id="A0A3M3LPZ8"/>
<dbReference type="Pfam" id="PF13361">
    <property type="entry name" value="UvrD_C"/>
    <property type="match status" value="1"/>
</dbReference>
<protein>
    <recommendedName>
        <fullName evidence="8">DNA 3'-5' helicase</fullName>
        <ecNumber evidence="8">5.6.2.4</ecNumber>
    </recommendedName>
</protein>
<feature type="domain" description="UvrD-like helicase C-terminal" evidence="12">
    <location>
        <begin position="299"/>
        <end position="570"/>
    </location>
</feature>
<dbReference type="SUPFAM" id="SSF52540">
    <property type="entry name" value="P-loop containing nucleoside triphosphate hydrolases"/>
    <property type="match status" value="1"/>
</dbReference>
<dbReference type="GO" id="GO:0043138">
    <property type="term" value="F:3'-5' DNA helicase activity"/>
    <property type="evidence" value="ECO:0007669"/>
    <property type="project" value="UniProtKB-EC"/>
</dbReference>
<comment type="caution">
    <text evidence="13">The sequence shown here is derived from an EMBL/GenBank/DDBJ whole genome shotgun (WGS) entry which is preliminary data.</text>
</comment>
<proteinExistence type="inferred from homology"/>
<comment type="catalytic activity">
    <reaction evidence="7">
        <text>Couples ATP hydrolysis with the unwinding of duplex DNA by translocating in the 3'-5' direction.</text>
        <dbReference type="EC" id="5.6.2.4"/>
    </reaction>
</comment>
<dbReference type="EC" id="5.6.2.4" evidence="8"/>
<evidence type="ECO:0000256" key="5">
    <source>
        <dbReference type="ARBA" id="ARBA00022840"/>
    </source>
</evidence>
<dbReference type="PROSITE" id="PS51198">
    <property type="entry name" value="UVRD_HELICASE_ATP_BIND"/>
    <property type="match status" value="1"/>
</dbReference>
<feature type="binding site" evidence="10">
    <location>
        <begin position="23"/>
        <end position="30"/>
    </location>
    <ligand>
        <name>ATP</name>
        <dbReference type="ChEBI" id="CHEBI:30616"/>
    </ligand>
</feature>
<dbReference type="PANTHER" id="PTHR11070:SF30">
    <property type="entry name" value="F-BOX DNA HELICASE 1"/>
    <property type="match status" value="1"/>
</dbReference>
<keyword evidence="2 10" id="KW-0547">Nucleotide-binding</keyword>
<evidence type="ECO:0000256" key="3">
    <source>
        <dbReference type="ARBA" id="ARBA00022801"/>
    </source>
</evidence>
<dbReference type="Pfam" id="PF00580">
    <property type="entry name" value="UvrD-helicase"/>
    <property type="match status" value="1"/>
</dbReference>
<accession>A0A3M3LPZ8</accession>
<evidence type="ECO:0000313" key="14">
    <source>
        <dbReference type="Proteomes" id="UP000281372"/>
    </source>
</evidence>
<dbReference type="InterPro" id="IPR027417">
    <property type="entry name" value="P-loop_NTPase"/>
</dbReference>
<reference evidence="13 14" key="1">
    <citation type="submission" date="2018-08" db="EMBL/GenBank/DDBJ databases">
        <title>Recombination of ecologically and evolutionarily significant loci maintains genetic cohesion in the Pseudomonas syringae species complex.</title>
        <authorList>
            <person name="Dillon M."/>
            <person name="Thakur S."/>
            <person name="Almeida R.N.D."/>
            <person name="Weir B.S."/>
            <person name="Guttman D.S."/>
        </authorList>
    </citation>
    <scope>NUCLEOTIDE SEQUENCE [LARGE SCALE GENOMIC DNA]</scope>
    <source>
        <strain evidence="13 14">ICMP 2821</strain>
    </source>
</reference>
<dbReference type="InterPro" id="IPR000212">
    <property type="entry name" value="DNA_helicase_UvrD/REP"/>
</dbReference>